<name>A0A0B6Y138_9EUPU</name>
<gene>
    <name evidence="1" type="primary">ORF9521</name>
</gene>
<reference evidence="1" key="1">
    <citation type="submission" date="2014-12" db="EMBL/GenBank/DDBJ databases">
        <title>Insight into the proteome of Arion vulgaris.</title>
        <authorList>
            <person name="Aradska J."/>
            <person name="Bulat T."/>
            <person name="Smidak R."/>
            <person name="Sarate P."/>
            <person name="Gangsoo J."/>
            <person name="Sialana F."/>
            <person name="Bilban M."/>
            <person name="Lubec G."/>
        </authorList>
    </citation>
    <scope>NUCLEOTIDE SEQUENCE</scope>
    <source>
        <tissue evidence="1">Skin</tissue>
    </source>
</reference>
<proteinExistence type="predicted"/>
<protein>
    <submittedName>
        <fullName evidence="1">Uncharacterized protein</fullName>
    </submittedName>
</protein>
<feature type="non-terminal residue" evidence="1">
    <location>
        <position position="1"/>
    </location>
</feature>
<sequence>SLYTTVLLFTRRSNKVKIKKYIDKSLNEISMKSNTNLSSEACKTSAIENILLVGM</sequence>
<dbReference type="AlphaFoldDB" id="A0A0B6Y138"/>
<dbReference type="EMBL" id="HACG01003122">
    <property type="protein sequence ID" value="CEK49987.1"/>
    <property type="molecule type" value="Transcribed_RNA"/>
</dbReference>
<evidence type="ECO:0000313" key="1">
    <source>
        <dbReference type="EMBL" id="CEK49987.1"/>
    </source>
</evidence>
<organism evidence="1">
    <name type="scientific">Arion vulgaris</name>
    <dbReference type="NCBI Taxonomy" id="1028688"/>
    <lineage>
        <taxon>Eukaryota</taxon>
        <taxon>Metazoa</taxon>
        <taxon>Spiralia</taxon>
        <taxon>Lophotrochozoa</taxon>
        <taxon>Mollusca</taxon>
        <taxon>Gastropoda</taxon>
        <taxon>Heterobranchia</taxon>
        <taxon>Euthyneura</taxon>
        <taxon>Panpulmonata</taxon>
        <taxon>Eupulmonata</taxon>
        <taxon>Stylommatophora</taxon>
        <taxon>Helicina</taxon>
        <taxon>Arionoidea</taxon>
        <taxon>Arionidae</taxon>
        <taxon>Arion</taxon>
    </lineage>
</organism>
<accession>A0A0B6Y138</accession>